<keyword evidence="7" id="KW-1185">Reference proteome</keyword>
<dbReference type="PANTHER" id="PTHR42792">
    <property type="entry name" value="FLAGELLIN"/>
    <property type="match status" value="1"/>
</dbReference>
<gene>
    <name evidence="6" type="ORF">BM613_09265</name>
</gene>
<dbReference type="GO" id="GO:0005198">
    <property type="term" value="F:structural molecule activity"/>
    <property type="evidence" value="ECO:0007669"/>
    <property type="project" value="InterPro"/>
</dbReference>
<evidence type="ECO:0000256" key="2">
    <source>
        <dbReference type="ARBA" id="ARBA00005709"/>
    </source>
</evidence>
<dbReference type="NCBIfam" id="TIGR02550">
    <property type="entry name" value="flagell_flgL"/>
    <property type="match status" value="1"/>
</dbReference>
<evidence type="ECO:0000259" key="5">
    <source>
        <dbReference type="Pfam" id="PF00700"/>
    </source>
</evidence>
<sequence>MRITQNMMTNQFIYNITNEQQTMQTLENELSTGKTLTRPSDNPLAVSQDMSVRATLSQTAAYQSTINSGLSWMNDTSSAVQQILSTLQSLQGTVLEGINTTSKSPATLAALSQTAQELAANIGQTLDAKQGNRYLFGGVQIDTQVASVTQVPYSPTDMAVVNGTTTSTTGYYDLPETPGNPMVASITGSNTTLSTNQPYELQVAVSTSGTTTFTLSNPINQTVIASTQVASTPVAGSSVTLIGPASPSGSPSTYALTLSNSYAVAAGTTQSDLLIPSTHLTNPYSVASSASGTISYEVAPGVEIPVNVTAQQIMRTSPDGSSPSLQTTLQNIAVDLQTGNSSNLQSDLAALQENITNITNINADLGARIQRLNALKNQMSNYQTTLTSEKGVIEGANMAKVISQFNTDQTVFTAALKMGSEILLPSLVNFLPNG</sequence>
<dbReference type="Proteomes" id="UP000245380">
    <property type="component" value="Unassembled WGS sequence"/>
</dbReference>
<dbReference type="RefSeq" id="WP_109430915.1">
    <property type="nucleotide sequence ID" value="NZ_MPDK01000015.1"/>
</dbReference>
<dbReference type="Gene3D" id="1.20.1330.10">
    <property type="entry name" value="f41 fragment of flagellin, N-terminal domain"/>
    <property type="match status" value="2"/>
</dbReference>
<dbReference type="InterPro" id="IPR001492">
    <property type="entry name" value="Flagellin"/>
</dbReference>
<dbReference type="EMBL" id="MPDK01000015">
    <property type="protein sequence ID" value="PWI57276.1"/>
    <property type="molecule type" value="Genomic_DNA"/>
</dbReference>
<comment type="similarity">
    <text evidence="2">Belongs to the bacterial flagellin family.</text>
</comment>
<keyword evidence="6" id="KW-0969">Cilium</keyword>
<evidence type="ECO:0000256" key="1">
    <source>
        <dbReference type="ARBA" id="ARBA00004365"/>
    </source>
</evidence>
<evidence type="ECO:0000313" key="6">
    <source>
        <dbReference type="EMBL" id="PWI57276.1"/>
    </source>
</evidence>
<dbReference type="GO" id="GO:0009424">
    <property type="term" value="C:bacterial-type flagellum hook"/>
    <property type="evidence" value="ECO:0007669"/>
    <property type="project" value="InterPro"/>
</dbReference>
<reference evidence="6 7" key="1">
    <citation type="submission" date="2016-11" db="EMBL/GenBank/DDBJ databases">
        <title>Comparative genomics of Acidibacillus ferroxidans species.</title>
        <authorList>
            <person name="Oliveira G."/>
            <person name="Nunes G."/>
            <person name="Oliveira R."/>
            <person name="Araujo F."/>
            <person name="Salim A."/>
            <person name="Scholte L."/>
            <person name="Morais D."/>
            <person name="Nancucheo I."/>
            <person name="Johnson D.B."/>
            <person name="Grail B."/>
            <person name="Bittencourt J."/>
            <person name="Valadares R."/>
        </authorList>
    </citation>
    <scope>NUCLEOTIDE SEQUENCE [LARGE SCALE GENOMIC DNA]</scope>
    <source>
        <strain evidence="6 7">Y002</strain>
    </source>
</reference>
<dbReference type="OrthoDB" id="9758307at2"/>
<evidence type="ECO:0000259" key="4">
    <source>
        <dbReference type="Pfam" id="PF00669"/>
    </source>
</evidence>
<dbReference type="InterPro" id="IPR013384">
    <property type="entry name" value="Flagell_FlgL"/>
</dbReference>
<keyword evidence="6" id="KW-0282">Flagellum</keyword>
<proteinExistence type="inferred from homology"/>
<feature type="domain" description="Flagellin C-terminal" evidence="5">
    <location>
        <begin position="349"/>
        <end position="422"/>
    </location>
</feature>
<dbReference type="PANTHER" id="PTHR42792:SF1">
    <property type="entry name" value="FLAGELLAR HOOK-ASSOCIATED PROTEIN 3"/>
    <property type="match status" value="1"/>
</dbReference>
<keyword evidence="3" id="KW-0975">Bacterial flagellum</keyword>
<dbReference type="InterPro" id="IPR001029">
    <property type="entry name" value="Flagellin_N"/>
</dbReference>
<dbReference type="Pfam" id="PF00669">
    <property type="entry name" value="Flagellin_N"/>
    <property type="match status" value="1"/>
</dbReference>
<dbReference type="GO" id="GO:0071973">
    <property type="term" value="P:bacterial-type flagellum-dependent cell motility"/>
    <property type="evidence" value="ECO:0007669"/>
    <property type="project" value="InterPro"/>
</dbReference>
<accession>A0A2U3D7K1</accession>
<keyword evidence="6" id="KW-0966">Cell projection</keyword>
<organism evidence="6 7">
    <name type="scientific">Sulfoacidibacillus thermotolerans</name>
    <name type="common">Acidibacillus sulfuroxidans</name>
    <dbReference type="NCBI Taxonomy" id="1765684"/>
    <lineage>
        <taxon>Bacteria</taxon>
        <taxon>Bacillati</taxon>
        <taxon>Bacillota</taxon>
        <taxon>Bacilli</taxon>
        <taxon>Bacillales</taxon>
        <taxon>Alicyclobacillaceae</taxon>
        <taxon>Sulfoacidibacillus</taxon>
    </lineage>
</organism>
<protein>
    <submittedName>
        <fullName evidence="6">Flagellar hook-associated protein 3</fullName>
    </submittedName>
</protein>
<name>A0A2U3D7K1_SULT2</name>
<dbReference type="AlphaFoldDB" id="A0A2U3D7K1"/>
<evidence type="ECO:0000313" key="7">
    <source>
        <dbReference type="Proteomes" id="UP000245380"/>
    </source>
</evidence>
<dbReference type="SUPFAM" id="SSF64518">
    <property type="entry name" value="Phase 1 flagellin"/>
    <property type="match status" value="1"/>
</dbReference>
<comment type="caution">
    <text evidence="6">The sequence shown here is derived from an EMBL/GenBank/DDBJ whole genome shotgun (WGS) entry which is preliminary data.</text>
</comment>
<evidence type="ECO:0000256" key="3">
    <source>
        <dbReference type="ARBA" id="ARBA00023143"/>
    </source>
</evidence>
<dbReference type="Pfam" id="PF00700">
    <property type="entry name" value="Flagellin_C"/>
    <property type="match status" value="1"/>
</dbReference>
<feature type="domain" description="Flagellin N-terminal" evidence="4">
    <location>
        <begin position="3"/>
        <end position="138"/>
    </location>
</feature>
<comment type="subcellular location">
    <subcellularLocation>
        <location evidence="1">Bacterial flagellum</location>
    </subcellularLocation>
</comment>
<dbReference type="InterPro" id="IPR046358">
    <property type="entry name" value="Flagellin_C"/>
</dbReference>